<comment type="subcellular location">
    <subcellularLocation>
        <location evidence="1">Cell membrane</location>
        <topology evidence="1">Multi-pass membrane protein</topology>
    </subcellularLocation>
    <subcellularLocation>
        <location evidence="6">Membrane</location>
        <topology evidence="6">Multi-pass membrane protein</topology>
    </subcellularLocation>
</comment>
<dbReference type="RefSeq" id="WP_078683610.1">
    <property type="nucleotide sequence ID" value="NZ_FUYA01000001.1"/>
</dbReference>
<keyword evidence="6" id="KW-0813">Transport</keyword>
<evidence type="ECO:0000256" key="1">
    <source>
        <dbReference type="ARBA" id="ARBA00004651"/>
    </source>
</evidence>
<keyword evidence="7" id="KW-0175">Coiled coil</keyword>
<feature type="transmembrane region" description="Helical" evidence="8">
    <location>
        <begin position="382"/>
        <end position="406"/>
    </location>
</feature>
<gene>
    <name evidence="10" type="ORF">SAMN02745702_00289</name>
</gene>
<feature type="domain" description="MotA/TolQ/ExbB proton channel" evidence="9">
    <location>
        <begin position="353"/>
        <end position="463"/>
    </location>
</feature>
<dbReference type="PANTHER" id="PTHR30625">
    <property type="entry name" value="PROTEIN TOLQ"/>
    <property type="match status" value="1"/>
</dbReference>
<protein>
    <submittedName>
        <fullName evidence="10">Biopolymer transport protein ExbB</fullName>
    </submittedName>
</protein>
<dbReference type="GO" id="GO:0017038">
    <property type="term" value="P:protein import"/>
    <property type="evidence" value="ECO:0007669"/>
    <property type="project" value="TreeGrafter"/>
</dbReference>
<evidence type="ECO:0000313" key="10">
    <source>
        <dbReference type="EMBL" id="SKA64205.1"/>
    </source>
</evidence>
<dbReference type="InterPro" id="IPR050790">
    <property type="entry name" value="ExbB/TolQ_transport"/>
</dbReference>
<dbReference type="Proteomes" id="UP000189733">
    <property type="component" value="Unassembled WGS sequence"/>
</dbReference>
<dbReference type="GO" id="GO:0005886">
    <property type="term" value="C:plasma membrane"/>
    <property type="evidence" value="ECO:0007669"/>
    <property type="project" value="UniProtKB-SubCell"/>
</dbReference>
<keyword evidence="2" id="KW-1003">Cell membrane</keyword>
<proteinExistence type="inferred from homology"/>
<name>A0A1T4VGZ5_9BACT</name>
<feature type="transmembrane region" description="Helical" evidence="8">
    <location>
        <begin position="426"/>
        <end position="446"/>
    </location>
</feature>
<keyword evidence="3 8" id="KW-0812">Transmembrane</keyword>
<keyword evidence="6" id="KW-0653">Protein transport</keyword>
<dbReference type="AlphaFoldDB" id="A0A1T4VGZ5"/>
<evidence type="ECO:0000256" key="8">
    <source>
        <dbReference type="SAM" id="Phobius"/>
    </source>
</evidence>
<dbReference type="InterPro" id="IPR017270">
    <property type="entry name" value="MotA/TolQ/ExbB-rel"/>
</dbReference>
<evidence type="ECO:0000313" key="11">
    <source>
        <dbReference type="Proteomes" id="UP000189733"/>
    </source>
</evidence>
<dbReference type="OrthoDB" id="4045at2"/>
<dbReference type="EMBL" id="FUYA01000001">
    <property type="protein sequence ID" value="SKA64205.1"/>
    <property type="molecule type" value="Genomic_DNA"/>
</dbReference>
<reference evidence="10 11" key="1">
    <citation type="submission" date="2017-02" db="EMBL/GenBank/DDBJ databases">
        <authorList>
            <person name="Peterson S.W."/>
        </authorList>
    </citation>
    <scope>NUCLEOTIDE SEQUENCE [LARGE SCALE GENOMIC DNA]</scope>
    <source>
        <strain evidence="10 11">DSM 18034</strain>
    </source>
</reference>
<evidence type="ECO:0000256" key="2">
    <source>
        <dbReference type="ARBA" id="ARBA00022475"/>
    </source>
</evidence>
<dbReference type="InterPro" id="IPR002898">
    <property type="entry name" value="MotA_ExbB_proton_chnl"/>
</dbReference>
<sequence>MSCQKISRLSKLSVVVLWTLIFLLWSMSLGFCADAQDQNFTRAQKALRAQATESAQQTALGQQDIAAQKKALRADIAARRARVADLNARMKKLEKEFDGLLKKEDRLRDELAEQQDVMHAIEGTIRTSAKEADKLSQQNPISVEYPSRPVISSRLLDTDSFPGMQDIRELANLYFDEITATGEVKLRQGDFLDRNGRKATGTLLRVGRFSTSYLSDSDMGFLQPDAAGLQFSAVATEADRDAAAPMKNIQAGEIATVPVDLSGGAIFTRLAKNNDVRGWLESGGLLVWPIVLVGLAALILILERCVSLWRIHSANRSMEKELLPLLHNKDWSKCASFCETHQSSPSCRVLLGMLRVKHISREQLEDAMQEGLLHELPRLERFLPTLSVLAAIAPLLGLLGTVTGMIDTFQTITLFGAGNPRMMSGGISEALITTQLGLAVAIPIMVAHHLLERRVDALIGDMEEKGAGLALELTDTPQENTRG</sequence>
<feature type="transmembrane region" description="Helical" evidence="8">
    <location>
        <begin position="285"/>
        <end position="302"/>
    </location>
</feature>
<organism evidence="10 11">
    <name type="scientific">Desulfobaculum bizertense DSM 18034</name>
    <dbReference type="NCBI Taxonomy" id="1121442"/>
    <lineage>
        <taxon>Bacteria</taxon>
        <taxon>Pseudomonadati</taxon>
        <taxon>Thermodesulfobacteriota</taxon>
        <taxon>Desulfovibrionia</taxon>
        <taxon>Desulfovibrionales</taxon>
        <taxon>Desulfovibrionaceae</taxon>
        <taxon>Desulfobaculum</taxon>
    </lineage>
</organism>
<evidence type="ECO:0000256" key="6">
    <source>
        <dbReference type="RuleBase" id="RU004057"/>
    </source>
</evidence>
<evidence type="ECO:0000256" key="7">
    <source>
        <dbReference type="SAM" id="Coils"/>
    </source>
</evidence>
<keyword evidence="11" id="KW-1185">Reference proteome</keyword>
<dbReference type="PIRSF" id="PIRSF037714">
    <property type="entry name" value="TolR"/>
    <property type="match status" value="1"/>
</dbReference>
<evidence type="ECO:0000259" key="9">
    <source>
        <dbReference type="Pfam" id="PF01618"/>
    </source>
</evidence>
<evidence type="ECO:0000256" key="5">
    <source>
        <dbReference type="ARBA" id="ARBA00023136"/>
    </source>
</evidence>
<dbReference type="STRING" id="1121442.SAMN02745702_00289"/>
<keyword evidence="5 8" id="KW-0472">Membrane</keyword>
<feature type="coiled-coil region" evidence="7">
    <location>
        <begin position="76"/>
        <end position="110"/>
    </location>
</feature>
<dbReference type="PANTHER" id="PTHR30625:SF11">
    <property type="entry name" value="MOTA_TOLQ_EXBB PROTON CHANNEL DOMAIN-CONTAINING PROTEIN"/>
    <property type="match status" value="1"/>
</dbReference>
<keyword evidence="4 8" id="KW-1133">Transmembrane helix</keyword>
<comment type="similarity">
    <text evidence="6">Belongs to the exbB/tolQ family.</text>
</comment>
<accession>A0A1T4VGZ5</accession>
<evidence type="ECO:0000256" key="4">
    <source>
        <dbReference type="ARBA" id="ARBA00022989"/>
    </source>
</evidence>
<dbReference type="Pfam" id="PF01618">
    <property type="entry name" value="MotA_ExbB"/>
    <property type="match status" value="1"/>
</dbReference>
<evidence type="ECO:0000256" key="3">
    <source>
        <dbReference type="ARBA" id="ARBA00022692"/>
    </source>
</evidence>